<evidence type="ECO:0000313" key="5">
    <source>
        <dbReference type="EMBL" id="OAN45032.1"/>
    </source>
</evidence>
<dbReference type="STRING" id="1707952.A6A03_02440"/>
<evidence type="ECO:0000256" key="3">
    <source>
        <dbReference type="ARBA" id="ARBA00022729"/>
    </source>
</evidence>
<dbReference type="AlphaFoldDB" id="A0A178M8G2"/>
<reference evidence="5 6" key="1">
    <citation type="submission" date="2016-04" db="EMBL/GenBank/DDBJ databases">
        <title>Chloroflexus islandicus sp. nov., a thermophilic filamentous anoxygenic phototrophic bacterium from geyser Strokkur (Iceland).</title>
        <authorList>
            <person name="Gaisin V.A."/>
            <person name="Kalashnikov A.M."/>
            <person name="Sukhacheva M.V."/>
            <person name="Grouzdev D.S."/>
            <person name="Ivanov T.M."/>
            <person name="Kuznetsov B."/>
            <person name="Gorlenko V.M."/>
        </authorList>
    </citation>
    <scope>NUCLEOTIDE SEQUENCE [LARGE SCALE GENOMIC DNA]</scope>
    <source>
        <strain evidence="6">isl-2</strain>
    </source>
</reference>
<evidence type="ECO:0000256" key="1">
    <source>
        <dbReference type="ARBA" id="ARBA00008520"/>
    </source>
</evidence>
<keyword evidence="2" id="KW-0813">Transport</keyword>
<dbReference type="RefSeq" id="WP_066788387.1">
    <property type="nucleotide sequence ID" value="NZ_LWQS01000060.1"/>
</dbReference>
<comment type="similarity">
    <text evidence="1">Belongs to the bacterial solute-binding protein 1 family.</text>
</comment>
<accession>A0A178M8G2</accession>
<feature type="signal peptide" evidence="4">
    <location>
        <begin position="1"/>
        <end position="28"/>
    </location>
</feature>
<dbReference type="PANTHER" id="PTHR30061">
    <property type="entry name" value="MALTOSE-BINDING PERIPLASMIC PROTEIN"/>
    <property type="match status" value="1"/>
</dbReference>
<feature type="chain" id="PRO_5008091766" evidence="4">
    <location>
        <begin position="29"/>
        <end position="412"/>
    </location>
</feature>
<dbReference type="GO" id="GO:0055052">
    <property type="term" value="C:ATP-binding cassette (ABC) transporter complex, substrate-binding subunit-containing"/>
    <property type="evidence" value="ECO:0007669"/>
    <property type="project" value="TreeGrafter"/>
</dbReference>
<dbReference type="GO" id="GO:1901982">
    <property type="term" value="F:maltose binding"/>
    <property type="evidence" value="ECO:0007669"/>
    <property type="project" value="TreeGrafter"/>
</dbReference>
<name>A0A178M8G2_9CHLR</name>
<dbReference type="Pfam" id="PF13416">
    <property type="entry name" value="SBP_bac_8"/>
    <property type="match status" value="1"/>
</dbReference>
<evidence type="ECO:0000313" key="6">
    <source>
        <dbReference type="Proteomes" id="UP000078287"/>
    </source>
</evidence>
<gene>
    <name evidence="5" type="ORF">A6A03_02440</name>
</gene>
<organism evidence="5 6">
    <name type="scientific">Chloroflexus islandicus</name>
    <dbReference type="NCBI Taxonomy" id="1707952"/>
    <lineage>
        <taxon>Bacteria</taxon>
        <taxon>Bacillati</taxon>
        <taxon>Chloroflexota</taxon>
        <taxon>Chloroflexia</taxon>
        <taxon>Chloroflexales</taxon>
        <taxon>Chloroflexineae</taxon>
        <taxon>Chloroflexaceae</taxon>
        <taxon>Chloroflexus</taxon>
    </lineage>
</organism>
<dbReference type="CDD" id="cd13522">
    <property type="entry name" value="PBP2_ABC_oligosaccharides"/>
    <property type="match status" value="1"/>
</dbReference>
<dbReference type="EMBL" id="LWQS01000060">
    <property type="protein sequence ID" value="OAN45032.1"/>
    <property type="molecule type" value="Genomic_DNA"/>
</dbReference>
<dbReference type="Gene3D" id="3.40.190.10">
    <property type="entry name" value="Periplasmic binding protein-like II"/>
    <property type="match status" value="2"/>
</dbReference>
<proteinExistence type="inferred from homology"/>
<dbReference type="GO" id="GO:0015768">
    <property type="term" value="P:maltose transport"/>
    <property type="evidence" value="ECO:0007669"/>
    <property type="project" value="TreeGrafter"/>
</dbReference>
<dbReference type="Proteomes" id="UP000078287">
    <property type="component" value="Unassembled WGS sequence"/>
</dbReference>
<evidence type="ECO:0000256" key="4">
    <source>
        <dbReference type="SAM" id="SignalP"/>
    </source>
</evidence>
<dbReference type="PROSITE" id="PS51257">
    <property type="entry name" value="PROKAR_LIPOPROTEIN"/>
    <property type="match status" value="1"/>
</dbReference>
<evidence type="ECO:0000256" key="2">
    <source>
        <dbReference type="ARBA" id="ARBA00022448"/>
    </source>
</evidence>
<keyword evidence="6" id="KW-1185">Reference proteome</keyword>
<comment type="caution">
    <text evidence="5">The sequence shown here is derived from an EMBL/GenBank/DDBJ whole genome shotgun (WGS) entry which is preliminary data.</text>
</comment>
<dbReference type="PANTHER" id="PTHR30061:SF50">
    <property type="entry name" value="MALTOSE_MALTODEXTRIN-BINDING PERIPLASMIC PROTEIN"/>
    <property type="match status" value="1"/>
</dbReference>
<sequence>MKRLSFALFALLTLFATLLAACGQPAPAAQPTTAPAQATTAPAQPAAGGMAITGTVTLWHAYGTGSAEEKAINMLIDRARAAYPQATINVLQIPFDQIFNKFNNEVSSGGGPDMFIAPNDSLGSQIRAGVLADLSEYQSMLTDVAPTGVAGMSLNGKLYGIPESFKAVALYYNKSKITNPPATTDELLALVKEGKTLVLNQNAYHNFGWLQAFGGQLMDSNGKCIADQAGGPEWFAYLKALKEVPTVTFSTDGGQADSLFKDGKADMIINGPWVLGDYRAVLGDNLGVAPMPGAVKPAGPLTGVDGFYVSINSQNVAGAVALAMFLTSPESMKVYVDEAGHVPVSTKVQISDPLVEAFAQASATGVPRPQIPELDNYWGPFGDAMTKVLDGGADPKAAVTEACALMNTANGK</sequence>
<protein>
    <submittedName>
        <fullName evidence="5">ABC transporter substrate-binding protein</fullName>
    </submittedName>
</protein>
<dbReference type="OrthoDB" id="9766758at2"/>
<dbReference type="SUPFAM" id="SSF53850">
    <property type="entry name" value="Periplasmic binding protein-like II"/>
    <property type="match status" value="1"/>
</dbReference>
<dbReference type="GO" id="GO:0042956">
    <property type="term" value="P:maltodextrin transmembrane transport"/>
    <property type="evidence" value="ECO:0007669"/>
    <property type="project" value="TreeGrafter"/>
</dbReference>
<dbReference type="InterPro" id="IPR006059">
    <property type="entry name" value="SBP"/>
</dbReference>
<keyword evidence="3 4" id="KW-0732">Signal</keyword>